<dbReference type="Proteomes" id="UP000266673">
    <property type="component" value="Unassembled WGS sequence"/>
</dbReference>
<sequence length="243" mass="28691">MLSTQGFFGIQCYGITRFPDSGEFMLILDYMEYGSLNDFLECKEKKFTWKEIYFLLRQIFKELTLIHVNDIVHKDLHPGNILSDQRGWFISDLGLCGSADKNPADKVFGIMPYIAPEVLFDKKYTPSADIYSMGIIMWQLITRCIPFHDREFNFLLASDIKKGLRPPPIFGLHPDYEHIMKRCWDDEPSRRPEARGLFSYFDKKLNQMYKGEYVLQDLEFDFTSYLSDNHMMTRLTMLVNMYK</sequence>
<dbReference type="GO" id="GO:0007254">
    <property type="term" value="P:JNK cascade"/>
    <property type="evidence" value="ECO:0007669"/>
    <property type="project" value="TreeGrafter"/>
</dbReference>
<feature type="domain" description="Protein kinase" evidence="6">
    <location>
        <begin position="1"/>
        <end position="205"/>
    </location>
</feature>
<comment type="caution">
    <text evidence="7">The sequence shown here is derived from an EMBL/GenBank/DDBJ whole genome shotgun (WGS) entry which is preliminary data.</text>
</comment>
<dbReference type="InterPro" id="IPR011009">
    <property type="entry name" value="Kinase-like_dom_sf"/>
</dbReference>
<evidence type="ECO:0000256" key="1">
    <source>
        <dbReference type="ARBA" id="ARBA00022527"/>
    </source>
</evidence>
<dbReference type="GO" id="GO:0004709">
    <property type="term" value="F:MAP kinase kinase kinase activity"/>
    <property type="evidence" value="ECO:0007669"/>
    <property type="project" value="TreeGrafter"/>
</dbReference>
<accession>A0A397UEW6</accession>
<evidence type="ECO:0000256" key="2">
    <source>
        <dbReference type="ARBA" id="ARBA00022679"/>
    </source>
</evidence>
<dbReference type="AlphaFoldDB" id="A0A397UEW6"/>
<dbReference type="Pfam" id="PF00069">
    <property type="entry name" value="Pkinase"/>
    <property type="match status" value="1"/>
</dbReference>
<evidence type="ECO:0000256" key="4">
    <source>
        <dbReference type="ARBA" id="ARBA00022777"/>
    </source>
</evidence>
<dbReference type="PROSITE" id="PS50011">
    <property type="entry name" value="PROTEIN_KINASE_DOM"/>
    <property type="match status" value="1"/>
</dbReference>
<evidence type="ECO:0000313" key="7">
    <source>
        <dbReference type="EMBL" id="RIB08181.1"/>
    </source>
</evidence>
<keyword evidence="1" id="KW-0723">Serine/threonine-protein kinase</keyword>
<name>A0A397UEW6_9GLOM</name>
<keyword evidence="5" id="KW-0067">ATP-binding</keyword>
<organism evidence="7 8">
    <name type="scientific">Gigaspora rosea</name>
    <dbReference type="NCBI Taxonomy" id="44941"/>
    <lineage>
        <taxon>Eukaryota</taxon>
        <taxon>Fungi</taxon>
        <taxon>Fungi incertae sedis</taxon>
        <taxon>Mucoromycota</taxon>
        <taxon>Glomeromycotina</taxon>
        <taxon>Glomeromycetes</taxon>
        <taxon>Diversisporales</taxon>
        <taxon>Gigasporaceae</taxon>
        <taxon>Gigaspora</taxon>
    </lineage>
</organism>
<dbReference type="InterPro" id="IPR001245">
    <property type="entry name" value="Ser-Thr/Tyr_kinase_cat_dom"/>
</dbReference>
<evidence type="ECO:0000256" key="5">
    <source>
        <dbReference type="ARBA" id="ARBA00022840"/>
    </source>
</evidence>
<proteinExistence type="predicted"/>
<dbReference type="Gene3D" id="1.10.510.10">
    <property type="entry name" value="Transferase(Phosphotransferase) domain 1"/>
    <property type="match status" value="1"/>
</dbReference>
<dbReference type="InterPro" id="IPR000719">
    <property type="entry name" value="Prot_kinase_dom"/>
</dbReference>
<dbReference type="GO" id="GO:0005524">
    <property type="term" value="F:ATP binding"/>
    <property type="evidence" value="ECO:0007669"/>
    <property type="project" value="UniProtKB-KW"/>
</dbReference>
<evidence type="ECO:0000313" key="8">
    <source>
        <dbReference type="Proteomes" id="UP000266673"/>
    </source>
</evidence>
<dbReference type="PANTHER" id="PTHR46716">
    <property type="entry name" value="MITOGEN-ACTIVATED PROTEIN KINASE KINASE KINASE 7"/>
    <property type="match status" value="1"/>
</dbReference>
<dbReference type="OrthoDB" id="2204362at2759"/>
<evidence type="ECO:0000259" key="6">
    <source>
        <dbReference type="PROSITE" id="PS50011"/>
    </source>
</evidence>
<dbReference type="GO" id="GO:0006955">
    <property type="term" value="P:immune response"/>
    <property type="evidence" value="ECO:0007669"/>
    <property type="project" value="TreeGrafter"/>
</dbReference>
<dbReference type="SUPFAM" id="SSF56112">
    <property type="entry name" value="Protein kinase-like (PK-like)"/>
    <property type="match status" value="1"/>
</dbReference>
<reference evidence="7 8" key="1">
    <citation type="submission" date="2018-06" db="EMBL/GenBank/DDBJ databases">
        <title>Comparative genomics reveals the genomic features of Rhizophagus irregularis, R. cerebriforme, R. diaphanum and Gigaspora rosea, and their symbiotic lifestyle signature.</title>
        <authorList>
            <person name="Morin E."/>
            <person name="San Clemente H."/>
            <person name="Chen E.C.H."/>
            <person name="De La Providencia I."/>
            <person name="Hainaut M."/>
            <person name="Kuo A."/>
            <person name="Kohler A."/>
            <person name="Murat C."/>
            <person name="Tang N."/>
            <person name="Roy S."/>
            <person name="Loubradou J."/>
            <person name="Henrissat B."/>
            <person name="Grigoriev I.V."/>
            <person name="Corradi N."/>
            <person name="Roux C."/>
            <person name="Martin F.M."/>
        </authorList>
    </citation>
    <scope>NUCLEOTIDE SEQUENCE [LARGE SCALE GENOMIC DNA]</scope>
    <source>
        <strain evidence="7 8">DAOM 194757</strain>
    </source>
</reference>
<dbReference type="STRING" id="44941.A0A397UEW6"/>
<keyword evidence="8" id="KW-1185">Reference proteome</keyword>
<evidence type="ECO:0000256" key="3">
    <source>
        <dbReference type="ARBA" id="ARBA00022741"/>
    </source>
</evidence>
<keyword evidence="3" id="KW-0547">Nucleotide-binding</keyword>
<gene>
    <name evidence="7" type="ORF">C2G38_370071</name>
</gene>
<dbReference type="EMBL" id="QKWP01001542">
    <property type="protein sequence ID" value="RIB08181.1"/>
    <property type="molecule type" value="Genomic_DNA"/>
</dbReference>
<keyword evidence="4 7" id="KW-0418">Kinase</keyword>
<protein>
    <submittedName>
        <fullName evidence="7">Kinase-like domain-containing protein</fullName>
    </submittedName>
</protein>
<dbReference type="PANTHER" id="PTHR46716:SF1">
    <property type="entry name" value="MITOGEN-ACTIVATED PROTEIN KINASE KINASE KINASE 7"/>
    <property type="match status" value="1"/>
</dbReference>
<keyword evidence="2" id="KW-0808">Transferase</keyword>
<dbReference type="PRINTS" id="PR00109">
    <property type="entry name" value="TYRKINASE"/>
</dbReference>